<dbReference type="GO" id="GO:0005829">
    <property type="term" value="C:cytosol"/>
    <property type="evidence" value="ECO:0007669"/>
    <property type="project" value="TreeGrafter"/>
</dbReference>
<keyword evidence="5" id="KW-0378">Hydrolase</keyword>
<dbReference type="EC" id="5.6.2.3" evidence="10"/>
<keyword evidence="7" id="KW-0067">ATP-binding</keyword>
<dbReference type="Pfam" id="PF03796">
    <property type="entry name" value="DnaB_C"/>
    <property type="match status" value="1"/>
</dbReference>
<feature type="compositionally biased region" description="Basic and acidic residues" evidence="12">
    <location>
        <begin position="290"/>
        <end position="301"/>
    </location>
</feature>
<dbReference type="Gene3D" id="1.10.860.10">
    <property type="entry name" value="DNAb Helicase, Chain A"/>
    <property type="match status" value="1"/>
</dbReference>
<feature type="region of interest" description="Disordered" evidence="12">
    <location>
        <begin position="1"/>
        <end position="26"/>
    </location>
</feature>
<dbReference type="GO" id="GO:1990077">
    <property type="term" value="C:primosome complex"/>
    <property type="evidence" value="ECO:0007669"/>
    <property type="project" value="UniProtKB-KW"/>
</dbReference>
<evidence type="ECO:0000259" key="13">
    <source>
        <dbReference type="PROSITE" id="PS51199"/>
    </source>
</evidence>
<dbReference type="Pfam" id="PF00772">
    <property type="entry name" value="DnaB"/>
    <property type="match status" value="1"/>
</dbReference>
<evidence type="ECO:0000256" key="4">
    <source>
        <dbReference type="ARBA" id="ARBA00022741"/>
    </source>
</evidence>
<keyword evidence="9" id="KW-0413">Isomerase</keyword>
<dbReference type="OrthoDB" id="9773982at2"/>
<feature type="region of interest" description="Disordered" evidence="12">
    <location>
        <begin position="255"/>
        <end position="304"/>
    </location>
</feature>
<keyword evidence="8" id="KW-0238">DNA-binding</keyword>
<comment type="caution">
    <text evidence="14">The sequence shown here is derived from an EMBL/GenBank/DDBJ whole genome shotgun (WGS) entry which is preliminary data.</text>
</comment>
<keyword evidence="3" id="KW-0235">DNA replication</keyword>
<dbReference type="InterPro" id="IPR007693">
    <property type="entry name" value="DNA_helicase_DnaB-like_N"/>
</dbReference>
<evidence type="ECO:0000256" key="7">
    <source>
        <dbReference type="ARBA" id="ARBA00022840"/>
    </source>
</evidence>
<gene>
    <name evidence="14" type="ORF">BXY39_0374</name>
</gene>
<organism evidence="14 15">
    <name type="scientific">Eilatimonas milleporae</name>
    <dbReference type="NCBI Taxonomy" id="911205"/>
    <lineage>
        <taxon>Bacteria</taxon>
        <taxon>Pseudomonadati</taxon>
        <taxon>Pseudomonadota</taxon>
        <taxon>Alphaproteobacteria</taxon>
        <taxon>Kordiimonadales</taxon>
        <taxon>Kordiimonadaceae</taxon>
        <taxon>Eilatimonas</taxon>
    </lineage>
</organism>
<dbReference type="AlphaFoldDB" id="A0A3M0CSI6"/>
<dbReference type="PANTHER" id="PTHR30153:SF2">
    <property type="entry name" value="REPLICATIVE DNA HELICASE"/>
    <property type="match status" value="1"/>
</dbReference>
<evidence type="ECO:0000256" key="9">
    <source>
        <dbReference type="ARBA" id="ARBA00023235"/>
    </source>
</evidence>
<dbReference type="InterPro" id="IPR027417">
    <property type="entry name" value="P-loop_NTPase"/>
</dbReference>
<dbReference type="GO" id="GO:0043139">
    <property type="term" value="F:5'-3' DNA helicase activity"/>
    <property type="evidence" value="ECO:0007669"/>
    <property type="project" value="UniProtKB-EC"/>
</dbReference>
<evidence type="ECO:0000256" key="6">
    <source>
        <dbReference type="ARBA" id="ARBA00022806"/>
    </source>
</evidence>
<dbReference type="GO" id="GO:0006269">
    <property type="term" value="P:DNA replication, synthesis of primer"/>
    <property type="evidence" value="ECO:0007669"/>
    <property type="project" value="UniProtKB-KW"/>
</dbReference>
<feature type="domain" description="SF4 helicase" evidence="13">
    <location>
        <begin position="204"/>
        <end position="544"/>
    </location>
</feature>
<proteinExistence type="inferred from homology"/>
<evidence type="ECO:0000256" key="1">
    <source>
        <dbReference type="ARBA" id="ARBA00008428"/>
    </source>
</evidence>
<keyword evidence="2" id="KW-0639">Primosome</keyword>
<keyword evidence="6 14" id="KW-0347">Helicase</keyword>
<dbReference type="GO" id="GO:0003677">
    <property type="term" value="F:DNA binding"/>
    <property type="evidence" value="ECO:0007669"/>
    <property type="project" value="UniProtKB-KW"/>
</dbReference>
<dbReference type="RefSeq" id="WP_121937118.1">
    <property type="nucleotide sequence ID" value="NZ_REFR01000009.1"/>
</dbReference>
<dbReference type="InterPro" id="IPR036185">
    <property type="entry name" value="DNA_heli_DnaB-like_N_sf"/>
</dbReference>
<evidence type="ECO:0000256" key="2">
    <source>
        <dbReference type="ARBA" id="ARBA00022515"/>
    </source>
</evidence>
<accession>A0A3M0CSI6</accession>
<keyword evidence="15" id="KW-1185">Reference proteome</keyword>
<dbReference type="Gene3D" id="3.40.50.300">
    <property type="entry name" value="P-loop containing nucleotide triphosphate hydrolases"/>
    <property type="match status" value="1"/>
</dbReference>
<keyword evidence="4" id="KW-0547">Nucleotide-binding</keyword>
<dbReference type="InterPro" id="IPR007694">
    <property type="entry name" value="DNA_helicase_DnaB-like_C"/>
</dbReference>
<evidence type="ECO:0000256" key="11">
    <source>
        <dbReference type="ARBA" id="ARBA00048954"/>
    </source>
</evidence>
<evidence type="ECO:0000256" key="8">
    <source>
        <dbReference type="ARBA" id="ARBA00023125"/>
    </source>
</evidence>
<dbReference type="SUPFAM" id="SSF52540">
    <property type="entry name" value="P-loop containing nucleoside triphosphate hydrolases"/>
    <property type="match status" value="1"/>
</dbReference>
<evidence type="ECO:0000256" key="5">
    <source>
        <dbReference type="ARBA" id="ARBA00022801"/>
    </source>
</evidence>
<dbReference type="EMBL" id="REFR01000009">
    <property type="protein sequence ID" value="RMB11887.1"/>
    <property type="molecule type" value="Genomic_DNA"/>
</dbReference>
<dbReference type="InterPro" id="IPR016136">
    <property type="entry name" value="DNA_helicase_N/primase_C"/>
</dbReference>
<dbReference type="PROSITE" id="PS51199">
    <property type="entry name" value="SF4_HELICASE"/>
    <property type="match status" value="1"/>
</dbReference>
<dbReference type="InParanoid" id="A0A3M0CSI6"/>
<dbReference type="GO" id="GO:0016787">
    <property type="term" value="F:hydrolase activity"/>
    <property type="evidence" value="ECO:0007669"/>
    <property type="project" value="UniProtKB-KW"/>
</dbReference>
<dbReference type="SUPFAM" id="SSF48024">
    <property type="entry name" value="N-terminal domain of DnaB helicase"/>
    <property type="match status" value="1"/>
</dbReference>
<name>A0A3M0CSI6_9PROT</name>
<comment type="catalytic activity">
    <reaction evidence="11">
        <text>ATP + H2O = ADP + phosphate + H(+)</text>
        <dbReference type="Rhea" id="RHEA:13065"/>
        <dbReference type="ChEBI" id="CHEBI:15377"/>
        <dbReference type="ChEBI" id="CHEBI:15378"/>
        <dbReference type="ChEBI" id="CHEBI:30616"/>
        <dbReference type="ChEBI" id="CHEBI:43474"/>
        <dbReference type="ChEBI" id="CHEBI:456216"/>
        <dbReference type="EC" id="5.6.2.3"/>
    </reaction>
</comment>
<evidence type="ECO:0000256" key="10">
    <source>
        <dbReference type="ARBA" id="ARBA00044969"/>
    </source>
</evidence>
<evidence type="ECO:0000313" key="14">
    <source>
        <dbReference type="EMBL" id="RMB11887.1"/>
    </source>
</evidence>
<dbReference type="GO" id="GO:0005524">
    <property type="term" value="F:ATP binding"/>
    <property type="evidence" value="ECO:0007669"/>
    <property type="project" value="UniProtKB-KW"/>
</dbReference>
<reference evidence="14 15" key="1">
    <citation type="submission" date="2018-10" db="EMBL/GenBank/DDBJ databases">
        <title>Genomic Encyclopedia of Archaeal and Bacterial Type Strains, Phase II (KMG-II): from individual species to whole genera.</title>
        <authorList>
            <person name="Goeker M."/>
        </authorList>
    </citation>
    <scope>NUCLEOTIDE SEQUENCE [LARGE SCALE GENOMIC DNA]</scope>
    <source>
        <strain evidence="14 15">DSM 25217</strain>
    </source>
</reference>
<protein>
    <recommendedName>
        <fullName evidence="10">DNA 5'-3' helicase</fullName>
        <ecNumber evidence="10">5.6.2.3</ecNumber>
    </recommendedName>
</protein>
<sequence length="560" mass="59279">MNETGAWPDTWPDTGPHGTAPSLRPPHNLELEQAFLGAALTNNACLDTVRAFLLPNHFFEPVHGDIYSAMLDMTGCGRTADPVKLKPYFDGDDRLSGVGGARYLVRLAGSAASLINHGDYAREIVHLACRRQALAIAHAFSRRVATDRGTHTDTGFEDALAGLETGLHALSDVYTASTGPAVQDTPSLLAATLARIEAARNRSLDGSGGGLSTGLAGLDACIGGLRRTHLTVVAGRPGMGKSALGLNIALNVARAGHPGNDSPGPTASGDAQGSVRPGERGTSAGCGDPATDRDTATDRGTGRGAGVLVFTPEMSAGECMERALANDISIHDGHTLPYEAIATGRLTAADTARIQTAGTRLADLAIRFVETAGISVVRIRHLAGQQKKRLALKGCTLSLIVIDYLGKLGHEDHRLTRYERISRNVASLKDMAKDLDVPVLLLAQLSRQVETREDRRPVLSDLRDSGEIEQEADEVIFLYREEYYLERGKPHPATPDYGDWLTAMDRAAGKIDLIVAKRRGGRTGTATLGANMAACHFTDTAAVPPAPAPTSNPAPDTFGM</sequence>
<dbReference type="Proteomes" id="UP000271227">
    <property type="component" value="Unassembled WGS sequence"/>
</dbReference>
<comment type="similarity">
    <text evidence="1">Belongs to the helicase family. DnaB subfamily.</text>
</comment>
<evidence type="ECO:0000256" key="12">
    <source>
        <dbReference type="SAM" id="MobiDB-lite"/>
    </source>
</evidence>
<evidence type="ECO:0000313" key="15">
    <source>
        <dbReference type="Proteomes" id="UP000271227"/>
    </source>
</evidence>
<dbReference type="PANTHER" id="PTHR30153">
    <property type="entry name" value="REPLICATIVE DNA HELICASE DNAB"/>
    <property type="match status" value="1"/>
</dbReference>
<evidence type="ECO:0000256" key="3">
    <source>
        <dbReference type="ARBA" id="ARBA00022705"/>
    </source>
</evidence>